<sequence>MLVTGDYAEAMRAVRGEQAPAEGVIVATALTKATHNIFFHPLAAYPGPVAYRASELPRLIQEITGNTVHKWAELHAKYGPVVRIAPGQLSYISNDAWRDIYTAKSTSESPDLPKTTAEARQMSREEMTFPGNEFEFFSRTRPRLEEHAVKQQAVDAVAWFNFCHVRHHKHPGLWPQPWGNRRSRGLGALVGRLVPRRLIDEAAAHVQVVRDLVERRIAMPEDPTAPDFMSHILKRNEADGGRSKSSNLSRDELYLDAQLLAIAGSETTATLLTAAVHLLSANPRAPARLVATLRAEFKTEEDLTATRAARSVPYVAAVVSEALRLHPPGAINMPRTVPAGGAIIAGRFMAGSSTVGFAQYAAYRSSAHFADPLAFVPERWVAGMEGGQNQEAATKIRG</sequence>
<comment type="similarity">
    <text evidence="2">Belongs to the cytochrome P450 family.</text>
</comment>
<reference evidence="10" key="2">
    <citation type="submission" date="2010-05" db="EMBL/GenBank/DDBJ databases">
        <title>The genome sequence of Magnaporthe poae strain ATCC 64411.</title>
        <authorList>
            <person name="Ma L.-J."/>
            <person name="Dead R."/>
            <person name="Young S."/>
            <person name="Zeng Q."/>
            <person name="Koehrsen M."/>
            <person name="Alvarado L."/>
            <person name="Berlin A."/>
            <person name="Chapman S.B."/>
            <person name="Chen Z."/>
            <person name="Freedman E."/>
            <person name="Gellesch M."/>
            <person name="Goldberg J."/>
            <person name="Griggs A."/>
            <person name="Gujja S."/>
            <person name="Heilman E.R."/>
            <person name="Heiman D."/>
            <person name="Hepburn T."/>
            <person name="Howarth C."/>
            <person name="Jen D."/>
            <person name="Larson L."/>
            <person name="Mehta T."/>
            <person name="Neiman D."/>
            <person name="Pearson M."/>
            <person name="Roberts A."/>
            <person name="Saif S."/>
            <person name="Shea T."/>
            <person name="Shenoy N."/>
            <person name="Sisk P."/>
            <person name="Stolte C."/>
            <person name="Sykes S."/>
            <person name="Walk T."/>
            <person name="White J."/>
            <person name="Yandava C."/>
            <person name="Haas B."/>
            <person name="Nusbaum C."/>
            <person name="Birren B."/>
        </authorList>
    </citation>
    <scope>NUCLEOTIDE SEQUENCE [LARGE SCALE GENOMIC DNA]</scope>
    <source>
        <strain evidence="10">ATCC 64411 / 73-15</strain>
    </source>
</reference>
<evidence type="ECO:0000256" key="2">
    <source>
        <dbReference type="ARBA" id="ARBA00010617"/>
    </source>
</evidence>
<reference evidence="9" key="5">
    <citation type="submission" date="2015-06" db="UniProtKB">
        <authorList>
            <consortium name="EnsemblFungi"/>
        </authorList>
    </citation>
    <scope>IDENTIFICATION</scope>
    <source>
        <strain evidence="9">ATCC 64411</strain>
    </source>
</reference>
<evidence type="ECO:0000313" key="8">
    <source>
        <dbReference type="EMBL" id="KLU83909.1"/>
    </source>
</evidence>
<reference evidence="9" key="4">
    <citation type="journal article" date="2015" name="G3 (Bethesda)">
        <title>Genome sequences of three phytopathogenic species of the Magnaporthaceae family of fungi.</title>
        <authorList>
            <person name="Okagaki L.H."/>
            <person name="Nunes C.C."/>
            <person name="Sailsbery J."/>
            <person name="Clay B."/>
            <person name="Brown D."/>
            <person name="John T."/>
            <person name="Oh Y."/>
            <person name="Young N."/>
            <person name="Fitzgerald M."/>
            <person name="Haas B.J."/>
            <person name="Zeng Q."/>
            <person name="Young S."/>
            <person name="Adiconis X."/>
            <person name="Fan L."/>
            <person name="Levin J.Z."/>
            <person name="Mitchell T.K."/>
            <person name="Okubara P.A."/>
            <person name="Farman M.L."/>
            <person name="Kohn L.M."/>
            <person name="Birren B."/>
            <person name="Ma L.-J."/>
            <person name="Dean R.A."/>
        </authorList>
    </citation>
    <scope>NUCLEOTIDE SEQUENCE</scope>
    <source>
        <strain evidence="9">ATCC 64411 / 73-15</strain>
    </source>
</reference>
<organism evidence="9 10">
    <name type="scientific">Magnaporthiopsis poae (strain ATCC 64411 / 73-15)</name>
    <name type="common">Kentucky bluegrass fungus</name>
    <name type="synonym">Magnaporthe poae</name>
    <dbReference type="NCBI Taxonomy" id="644358"/>
    <lineage>
        <taxon>Eukaryota</taxon>
        <taxon>Fungi</taxon>
        <taxon>Dikarya</taxon>
        <taxon>Ascomycota</taxon>
        <taxon>Pezizomycotina</taxon>
        <taxon>Sordariomycetes</taxon>
        <taxon>Sordariomycetidae</taxon>
        <taxon>Magnaporthales</taxon>
        <taxon>Magnaporthaceae</taxon>
        <taxon>Magnaporthiopsis</taxon>
    </lineage>
</organism>
<reference evidence="8" key="1">
    <citation type="submission" date="2010-05" db="EMBL/GenBank/DDBJ databases">
        <title>The Genome Sequence of Magnaporthe poae strain ATCC 64411.</title>
        <authorList>
            <consortium name="The Broad Institute Genome Sequencing Platform"/>
            <consortium name="Broad Institute Genome Sequencing Center for Infectious Disease"/>
            <person name="Ma L.-J."/>
            <person name="Dead R."/>
            <person name="Young S."/>
            <person name="Zeng Q."/>
            <person name="Koehrsen M."/>
            <person name="Alvarado L."/>
            <person name="Berlin A."/>
            <person name="Chapman S.B."/>
            <person name="Chen Z."/>
            <person name="Freedman E."/>
            <person name="Gellesch M."/>
            <person name="Goldberg J."/>
            <person name="Griggs A."/>
            <person name="Gujja S."/>
            <person name="Heilman E.R."/>
            <person name="Heiman D."/>
            <person name="Hepburn T."/>
            <person name="Howarth C."/>
            <person name="Jen D."/>
            <person name="Larson L."/>
            <person name="Mehta T."/>
            <person name="Neiman D."/>
            <person name="Pearson M."/>
            <person name="Roberts A."/>
            <person name="Saif S."/>
            <person name="Shea T."/>
            <person name="Shenoy N."/>
            <person name="Sisk P."/>
            <person name="Stolte C."/>
            <person name="Sykes S."/>
            <person name="Walk T."/>
            <person name="White J."/>
            <person name="Yandava C."/>
            <person name="Haas B."/>
            <person name="Nusbaum C."/>
            <person name="Birren B."/>
        </authorList>
    </citation>
    <scope>NUCLEOTIDE SEQUENCE</scope>
    <source>
        <strain evidence="8">ATCC 64411</strain>
    </source>
</reference>
<protein>
    <recommendedName>
        <fullName evidence="11">Cytochrome P450</fullName>
    </recommendedName>
</protein>
<dbReference type="PRINTS" id="PR00385">
    <property type="entry name" value="P450"/>
</dbReference>
<evidence type="ECO:0000313" key="9">
    <source>
        <dbReference type="EnsemblFungi" id="MAPG_02958T0"/>
    </source>
</evidence>
<evidence type="ECO:0000256" key="5">
    <source>
        <dbReference type="ARBA" id="ARBA00023002"/>
    </source>
</evidence>
<proteinExistence type="inferred from homology"/>
<evidence type="ECO:0000256" key="6">
    <source>
        <dbReference type="ARBA" id="ARBA00023004"/>
    </source>
</evidence>
<evidence type="ECO:0000256" key="7">
    <source>
        <dbReference type="ARBA" id="ARBA00023033"/>
    </source>
</evidence>
<dbReference type="InterPro" id="IPR050121">
    <property type="entry name" value="Cytochrome_P450_monoxygenase"/>
</dbReference>
<dbReference type="GO" id="GO:0020037">
    <property type="term" value="F:heme binding"/>
    <property type="evidence" value="ECO:0007669"/>
    <property type="project" value="InterPro"/>
</dbReference>
<dbReference type="Proteomes" id="UP000011715">
    <property type="component" value="Unassembled WGS sequence"/>
</dbReference>
<comment type="cofactor">
    <cofactor evidence="1">
        <name>heme</name>
        <dbReference type="ChEBI" id="CHEBI:30413"/>
    </cofactor>
</comment>
<name>A0A0C4DSS0_MAGP6</name>
<keyword evidence="7" id="KW-0503">Monooxygenase</keyword>
<dbReference type="eggNOG" id="KOG0157">
    <property type="taxonomic scope" value="Eukaryota"/>
</dbReference>
<evidence type="ECO:0008006" key="11">
    <source>
        <dbReference type="Google" id="ProtNLM"/>
    </source>
</evidence>
<keyword evidence="6" id="KW-0408">Iron</keyword>
<dbReference type="PANTHER" id="PTHR24305">
    <property type="entry name" value="CYTOCHROME P450"/>
    <property type="match status" value="1"/>
</dbReference>
<dbReference type="STRING" id="644358.A0A0C4DSS0"/>
<dbReference type="GO" id="GO:0016705">
    <property type="term" value="F:oxidoreductase activity, acting on paired donors, with incorporation or reduction of molecular oxygen"/>
    <property type="evidence" value="ECO:0007669"/>
    <property type="project" value="InterPro"/>
</dbReference>
<dbReference type="PANTHER" id="PTHR24305:SF230">
    <property type="entry name" value="P450, PUTATIVE (EUROFUNG)-RELATED"/>
    <property type="match status" value="1"/>
</dbReference>
<keyword evidence="3" id="KW-0349">Heme</keyword>
<dbReference type="GO" id="GO:0004497">
    <property type="term" value="F:monooxygenase activity"/>
    <property type="evidence" value="ECO:0007669"/>
    <property type="project" value="UniProtKB-KW"/>
</dbReference>
<accession>A0A0C4DSS0</accession>
<dbReference type="InterPro" id="IPR036396">
    <property type="entry name" value="Cyt_P450_sf"/>
</dbReference>
<dbReference type="Gene3D" id="1.10.630.10">
    <property type="entry name" value="Cytochrome P450"/>
    <property type="match status" value="2"/>
</dbReference>
<evidence type="ECO:0000256" key="4">
    <source>
        <dbReference type="ARBA" id="ARBA00022723"/>
    </source>
</evidence>
<dbReference type="OrthoDB" id="1470350at2759"/>
<dbReference type="EMBL" id="ADBL01000716">
    <property type="status" value="NOT_ANNOTATED_CDS"/>
    <property type="molecule type" value="Genomic_DNA"/>
</dbReference>
<dbReference type="EnsemblFungi" id="MAPG_02958T0">
    <property type="protein sequence ID" value="MAPG_02958T0"/>
    <property type="gene ID" value="MAPG_02958"/>
</dbReference>
<dbReference type="Pfam" id="PF00067">
    <property type="entry name" value="p450"/>
    <property type="match status" value="1"/>
</dbReference>
<gene>
    <name evidence="8" type="ORF">MAPG_02958</name>
</gene>
<evidence type="ECO:0000256" key="3">
    <source>
        <dbReference type="ARBA" id="ARBA00022617"/>
    </source>
</evidence>
<dbReference type="AlphaFoldDB" id="A0A0C4DSS0"/>
<reference evidence="8" key="3">
    <citation type="submission" date="2011-03" db="EMBL/GenBank/DDBJ databases">
        <title>Annotation of Magnaporthe poae ATCC 64411.</title>
        <authorList>
            <person name="Ma L.-J."/>
            <person name="Dead R."/>
            <person name="Young S.K."/>
            <person name="Zeng Q."/>
            <person name="Gargeya S."/>
            <person name="Fitzgerald M."/>
            <person name="Haas B."/>
            <person name="Abouelleil A."/>
            <person name="Alvarado L."/>
            <person name="Arachchi H.M."/>
            <person name="Berlin A."/>
            <person name="Brown A."/>
            <person name="Chapman S.B."/>
            <person name="Chen Z."/>
            <person name="Dunbar C."/>
            <person name="Freedman E."/>
            <person name="Gearin G."/>
            <person name="Gellesch M."/>
            <person name="Goldberg J."/>
            <person name="Griggs A."/>
            <person name="Gujja S."/>
            <person name="Heiman D."/>
            <person name="Howarth C."/>
            <person name="Larson L."/>
            <person name="Lui A."/>
            <person name="MacDonald P.J.P."/>
            <person name="Mehta T."/>
            <person name="Montmayeur A."/>
            <person name="Murphy C."/>
            <person name="Neiman D."/>
            <person name="Pearson M."/>
            <person name="Priest M."/>
            <person name="Roberts A."/>
            <person name="Saif S."/>
            <person name="Shea T."/>
            <person name="Shenoy N."/>
            <person name="Sisk P."/>
            <person name="Stolte C."/>
            <person name="Sykes S."/>
            <person name="Yandava C."/>
            <person name="Wortman J."/>
            <person name="Nusbaum C."/>
            <person name="Birren B."/>
        </authorList>
    </citation>
    <scope>NUCLEOTIDE SEQUENCE</scope>
    <source>
        <strain evidence="8">ATCC 64411</strain>
    </source>
</reference>
<evidence type="ECO:0000313" key="10">
    <source>
        <dbReference type="Proteomes" id="UP000011715"/>
    </source>
</evidence>
<keyword evidence="4" id="KW-0479">Metal-binding</keyword>
<keyword evidence="5" id="KW-0560">Oxidoreductase</keyword>
<dbReference type="InterPro" id="IPR001128">
    <property type="entry name" value="Cyt_P450"/>
</dbReference>
<dbReference type="VEuPathDB" id="FungiDB:MAPG_02958"/>
<dbReference type="GO" id="GO:0005506">
    <property type="term" value="F:iron ion binding"/>
    <property type="evidence" value="ECO:0007669"/>
    <property type="project" value="InterPro"/>
</dbReference>
<keyword evidence="10" id="KW-1185">Reference proteome</keyword>
<dbReference type="EMBL" id="GL876967">
    <property type="protein sequence ID" value="KLU83909.1"/>
    <property type="molecule type" value="Genomic_DNA"/>
</dbReference>
<evidence type="ECO:0000256" key="1">
    <source>
        <dbReference type="ARBA" id="ARBA00001971"/>
    </source>
</evidence>
<dbReference type="SUPFAM" id="SSF48264">
    <property type="entry name" value="Cytochrome P450"/>
    <property type="match status" value="1"/>
</dbReference>